<keyword evidence="1" id="KW-0479">Metal-binding</keyword>
<feature type="region of interest" description="Disordered" evidence="3">
    <location>
        <begin position="770"/>
        <end position="812"/>
    </location>
</feature>
<feature type="compositionally biased region" description="Polar residues" evidence="3">
    <location>
        <begin position="192"/>
        <end position="203"/>
    </location>
</feature>
<gene>
    <name evidence="5" type="ORF">Tci_006642</name>
</gene>
<feature type="region of interest" description="Disordered" evidence="3">
    <location>
        <begin position="1"/>
        <end position="104"/>
    </location>
</feature>
<evidence type="ECO:0000256" key="3">
    <source>
        <dbReference type="SAM" id="MobiDB-lite"/>
    </source>
</evidence>
<dbReference type="GO" id="GO:0008270">
    <property type="term" value="F:zinc ion binding"/>
    <property type="evidence" value="ECO:0007669"/>
    <property type="project" value="UniProtKB-KW"/>
</dbReference>
<organism evidence="5">
    <name type="scientific">Tanacetum cinerariifolium</name>
    <name type="common">Dalmatian daisy</name>
    <name type="synonym">Chrysanthemum cinerariifolium</name>
    <dbReference type="NCBI Taxonomy" id="118510"/>
    <lineage>
        <taxon>Eukaryota</taxon>
        <taxon>Viridiplantae</taxon>
        <taxon>Streptophyta</taxon>
        <taxon>Embryophyta</taxon>
        <taxon>Tracheophyta</taxon>
        <taxon>Spermatophyta</taxon>
        <taxon>Magnoliopsida</taxon>
        <taxon>eudicotyledons</taxon>
        <taxon>Gunneridae</taxon>
        <taxon>Pentapetalae</taxon>
        <taxon>asterids</taxon>
        <taxon>campanulids</taxon>
        <taxon>Asterales</taxon>
        <taxon>Asteraceae</taxon>
        <taxon>Asteroideae</taxon>
        <taxon>Anthemideae</taxon>
        <taxon>Anthemidinae</taxon>
        <taxon>Tanacetum</taxon>
    </lineage>
</organism>
<feature type="compositionally biased region" description="Polar residues" evidence="3">
    <location>
        <begin position="792"/>
        <end position="801"/>
    </location>
</feature>
<feature type="domain" description="CCHC-type" evidence="4">
    <location>
        <begin position="1397"/>
        <end position="1410"/>
    </location>
</feature>
<keyword evidence="1" id="KW-0862">Zinc</keyword>
<feature type="compositionally biased region" description="Polar residues" evidence="3">
    <location>
        <begin position="54"/>
        <end position="79"/>
    </location>
</feature>
<accession>A0A6L2JG52</accession>
<feature type="region of interest" description="Disordered" evidence="3">
    <location>
        <begin position="172"/>
        <end position="215"/>
    </location>
</feature>
<evidence type="ECO:0000256" key="1">
    <source>
        <dbReference type="PROSITE-ProRule" id="PRU00047"/>
    </source>
</evidence>
<keyword evidence="5" id="KW-0378">Hydrolase</keyword>
<evidence type="ECO:0000256" key="2">
    <source>
        <dbReference type="SAM" id="Coils"/>
    </source>
</evidence>
<feature type="compositionally biased region" description="Polar residues" evidence="3">
    <location>
        <begin position="1032"/>
        <end position="1054"/>
    </location>
</feature>
<dbReference type="GO" id="GO:0016787">
    <property type="term" value="F:hydrolase activity"/>
    <property type="evidence" value="ECO:0007669"/>
    <property type="project" value="UniProtKB-KW"/>
</dbReference>
<dbReference type="SMART" id="SM00343">
    <property type="entry name" value="ZnF_C2HC"/>
    <property type="match status" value="4"/>
</dbReference>
<feature type="region of interest" description="Disordered" evidence="3">
    <location>
        <begin position="1422"/>
        <end position="1463"/>
    </location>
</feature>
<feature type="compositionally biased region" description="Polar residues" evidence="3">
    <location>
        <begin position="1441"/>
        <end position="1450"/>
    </location>
</feature>
<feature type="compositionally biased region" description="Polar residues" evidence="3">
    <location>
        <begin position="1297"/>
        <end position="1326"/>
    </location>
</feature>
<proteinExistence type="predicted"/>
<feature type="region of interest" description="Disordered" evidence="3">
    <location>
        <begin position="1296"/>
        <end position="1329"/>
    </location>
</feature>
<protein>
    <submittedName>
        <fullName evidence="5">Ubiquitin hydrolase</fullName>
    </submittedName>
</protein>
<keyword evidence="1" id="KW-0863">Zinc-finger</keyword>
<feature type="region of interest" description="Disordered" evidence="3">
    <location>
        <begin position="865"/>
        <end position="895"/>
    </location>
</feature>
<feature type="region of interest" description="Disordered" evidence="3">
    <location>
        <begin position="445"/>
        <end position="490"/>
    </location>
</feature>
<feature type="compositionally biased region" description="Polar residues" evidence="3">
    <location>
        <begin position="337"/>
        <end position="353"/>
    </location>
</feature>
<reference evidence="5" key="1">
    <citation type="journal article" date="2019" name="Sci. Rep.">
        <title>Draft genome of Tanacetum cinerariifolium, the natural source of mosquito coil.</title>
        <authorList>
            <person name="Yamashiro T."/>
            <person name="Shiraishi A."/>
            <person name="Satake H."/>
            <person name="Nakayama K."/>
        </authorList>
    </citation>
    <scope>NUCLEOTIDE SEQUENCE</scope>
</reference>
<evidence type="ECO:0000259" key="4">
    <source>
        <dbReference type="PROSITE" id="PS50158"/>
    </source>
</evidence>
<sequence>MSHKGFRVALEGKSVVPHPPAQIYSPPKKDMSWTGLPEFADDIVTDYSRPAPTAENSPDDAQNRNPSVTATEPSPSTISPKPFIKFVKANDSPTKSKTDKVATAKKPPVKYAELYKKPLKKSTVRGNQRNWNNLKSQQLGENIMMKNKVCVNYGDFNHLSYDCCKWVEQRKSRPKNNYTHKSMPPRDDFHQTGRSPTRTTRPNMNAAPRPHVNNARPQTTQDLMIILIQRVKSLERELKARTLHTKIHTVDRGISRSVMAWVPKKDMSWTGLPEFADDIVTDYSRPAPTAKSSPDDAQNRNPFDMSWTGLLEFADDIVTDYSRPAPTAKSSPDDAQNRNPFVTATEPSPSTISPKPFIKFVKANDSPTKSKIDKVEIAKKPPVKYAKLYKKPSKKSTVRGNQRNWNNLKSQQLRENFVMKNKVCVNYGDFNHLSYDCCKWVEQRKSRPKNNHTHKSMPPRDDFHKTGRSPTRTTRPNMNAAPRPHVNNTRPQTTQDLMIILIQRVKRLERELKARTLHTKIHTVDRGKSRSVMAWVPKKSLVRSFDLQKNKTQAQQKRKWEDMLFQYKLALAQVEKRLTHHRDRELKYCEKIRVLEFQTESRANCIKCITKDLELLKREKGKLETKHTGFQTTSKDLDSLLESQRLDKNTEGLGYSVVPPPPAQIYYPPKKDMSWTGLSEFADDIVTDNIQLKVRQIKLRQLRNLLLSMLNFTKKPSKKSTVRGNQRNWNNLKSQQLGENFVMKNKVCVNYGDFNHLSYDCCKWVEQRKSRPKNNYTHKSMPPRDDFHKTGRSPTRTTRPNMNAAPRPYVNNARPQTTQDLMIILIHRVKRLERELKARTLYTKIHKVDRGRSRSVMAWVPKKACTTAESSPDDAQNRNPSVTATEPSPSTISPKPFIKFVKANDSPTKIKTDKVEIAKKPPVKEDMLFQYKLALAQVKERLAQHKNQELKYCEKIRVLEFQTESRANSSKDLDNLFESQRLDKNKEGLRYSVVPPPPAQIYSPPKKDMSWNGLPEFADDIVTDYSRHAPTAESSPDDAQNRNPSITATEPSPSTISPKPFIKFVKANDSLTKIFVVTQSFSHCYTLRLQPKVVDPIIKSFNKWYQSLVRSFDLQNNKTQAQQKKKMVKSSTSSENEACCSKSYKKNTDSLNSNITELTDNFGDRENMLFQYKLALAQVEERLAQQKNQELKYCEKIRVLEFQTESRANCIECLTKDLELLKMEKGELETKLTGFQTASKDLDNLFESQRLDKNKEGLGYNVVPPFPAQINSPPKKDMSWTGLSEFADDIVTDYSRHASTPESSTDDAQNKNPSVTMTEPSPSTISPKPFIKFVKENDNPTKSKTGKVMTAKKPPVKYAELYKKPSKKSTVRGNQRNWNNLKSQQLGENFVMKNKVCFNCGDFNHLSYDCCKWVEQRKLRPKNNYTHKSMPPRDDFHKSGRSPTRTTRPNMNAAPRPHVNNTRPQTTRDLMIILIQRVKRLERELKARTLHTKIHKVDRGRSRSVMAWVLKKIPHKLTVKQSILLVVLDLKPRYLSKKTKNKAKQTKPGTRMKERKKSKPKNRLAFYNDDDEYSIHYKEYLENYSNAIAPVLPTEEPDNSLNIGDELLSTIPKIESDKVIKSSVENLVPIPSESSDEKSLSNEDIPKEIFKIYSNPLFDNEIISSKIDLHHFNVESDLIESLLNQDTSIDSSPKFDYFLEEFSGELAHTNPIPPGIEEADFDLEEEIRLVENLLYDNSSPRPPKELNAKIADTIVESLSPSPIPVEDSDSQMEEIDLFLDTDDLMQPGIKNDDYDSEGDIHFLEELLSNDLFPIPENESFNFDHHDDPSFPRPPSEPPDVEIFFDFEPDTGVLTAKVMEDISEHYVFMPKFLHTLPTLCPNIDTLLLFSFENVDKVFKPIILSYLLVSHRDKVNSDFSENPMMMYAGDISLLDVSFLHFYPP</sequence>
<dbReference type="EMBL" id="BKCJ010000604">
    <property type="protein sequence ID" value="GEU34664.1"/>
    <property type="molecule type" value="Genomic_DNA"/>
</dbReference>
<dbReference type="GO" id="GO:0003676">
    <property type="term" value="F:nucleic acid binding"/>
    <property type="evidence" value="ECO:0007669"/>
    <property type="project" value="InterPro"/>
</dbReference>
<feature type="compositionally biased region" description="Polar residues" evidence="3">
    <location>
        <begin position="867"/>
        <end position="893"/>
    </location>
</feature>
<keyword evidence="2" id="KW-0175">Coiled coil</keyword>
<comment type="caution">
    <text evidence="5">The sequence shown here is derived from an EMBL/GenBank/DDBJ whole genome shotgun (WGS) entry which is preliminary data.</text>
</comment>
<name>A0A6L2JG52_TANCI</name>
<feature type="compositionally biased region" description="Basic residues" evidence="3">
    <location>
        <begin position="446"/>
        <end position="457"/>
    </location>
</feature>
<feature type="region of interest" description="Disordered" evidence="3">
    <location>
        <begin position="322"/>
        <end position="355"/>
    </location>
</feature>
<feature type="region of interest" description="Disordered" evidence="3">
    <location>
        <begin position="1028"/>
        <end position="1054"/>
    </location>
</feature>
<dbReference type="InterPro" id="IPR001878">
    <property type="entry name" value="Znf_CCHC"/>
</dbReference>
<dbReference type="PROSITE" id="PS50158">
    <property type="entry name" value="ZF_CCHC"/>
    <property type="match status" value="1"/>
</dbReference>
<feature type="compositionally biased region" description="Polar residues" evidence="3">
    <location>
        <begin position="468"/>
        <end position="477"/>
    </location>
</feature>
<evidence type="ECO:0000313" key="5">
    <source>
        <dbReference type="EMBL" id="GEU34664.1"/>
    </source>
</evidence>
<feature type="region of interest" description="Disordered" evidence="3">
    <location>
        <begin position="1538"/>
        <end position="1561"/>
    </location>
</feature>
<feature type="coiled-coil region" evidence="2">
    <location>
        <begin position="1169"/>
        <end position="1231"/>
    </location>
</feature>